<feature type="transmembrane region" description="Helical" evidence="9">
    <location>
        <begin position="400"/>
        <end position="423"/>
    </location>
</feature>
<evidence type="ECO:0000256" key="9">
    <source>
        <dbReference type="SAM" id="Phobius"/>
    </source>
</evidence>
<dbReference type="SMART" id="SM00028">
    <property type="entry name" value="TPR"/>
    <property type="match status" value="5"/>
</dbReference>
<dbReference type="SMART" id="SM00387">
    <property type="entry name" value="HATPase_c"/>
    <property type="match status" value="1"/>
</dbReference>
<keyword evidence="8" id="KW-0802">TPR repeat</keyword>
<dbReference type="InterPro" id="IPR036890">
    <property type="entry name" value="HATPase_C_sf"/>
</dbReference>
<keyword evidence="3" id="KW-0597">Phosphoprotein</keyword>
<gene>
    <name evidence="11" type="ORF">RT717_02275</name>
</gene>
<evidence type="ECO:0000259" key="10">
    <source>
        <dbReference type="SMART" id="SM00387"/>
    </source>
</evidence>
<feature type="domain" description="Histidine kinase/HSP90-like ATPase" evidence="10">
    <location>
        <begin position="548"/>
        <end position="642"/>
    </location>
</feature>
<evidence type="ECO:0000256" key="3">
    <source>
        <dbReference type="ARBA" id="ARBA00022553"/>
    </source>
</evidence>
<dbReference type="EMBL" id="CP136051">
    <property type="protein sequence ID" value="WOK07447.1"/>
    <property type="molecule type" value="Genomic_DNA"/>
</dbReference>
<dbReference type="SUPFAM" id="SSF48452">
    <property type="entry name" value="TPR-like"/>
    <property type="match status" value="2"/>
</dbReference>
<dbReference type="Pfam" id="PF02518">
    <property type="entry name" value="HATPase_c"/>
    <property type="match status" value="1"/>
</dbReference>
<dbReference type="Gene3D" id="1.25.40.10">
    <property type="entry name" value="Tetratricopeptide repeat domain"/>
    <property type="match status" value="2"/>
</dbReference>
<dbReference type="InterPro" id="IPR003594">
    <property type="entry name" value="HATPase_dom"/>
</dbReference>
<dbReference type="SMART" id="SM00671">
    <property type="entry name" value="SEL1"/>
    <property type="match status" value="2"/>
</dbReference>
<accession>A0ABZ0IUY9</accession>
<dbReference type="SUPFAM" id="SSF55874">
    <property type="entry name" value="ATPase domain of HSP90 chaperone/DNA topoisomerase II/histidine kinase"/>
    <property type="match status" value="1"/>
</dbReference>
<evidence type="ECO:0000256" key="8">
    <source>
        <dbReference type="PROSITE-ProRule" id="PRU00339"/>
    </source>
</evidence>
<evidence type="ECO:0000313" key="12">
    <source>
        <dbReference type="Proteomes" id="UP001302349"/>
    </source>
</evidence>
<reference evidence="11 12" key="1">
    <citation type="journal article" date="2023" name="Microbiol. Resour. Announc.">
        <title>Complete Genome Sequence of Imperialibacter roseus strain P4T.</title>
        <authorList>
            <person name="Tizabi D.R."/>
            <person name="Bachvaroff T."/>
            <person name="Hill R.T."/>
        </authorList>
    </citation>
    <scope>NUCLEOTIDE SEQUENCE [LARGE SCALE GENOMIC DNA]</scope>
    <source>
        <strain evidence="11 12">P4T</strain>
    </source>
</reference>
<dbReference type="Gene3D" id="3.30.450.20">
    <property type="entry name" value="PAS domain"/>
    <property type="match status" value="1"/>
</dbReference>
<feature type="repeat" description="TPR" evidence="8">
    <location>
        <begin position="122"/>
        <end position="155"/>
    </location>
</feature>
<evidence type="ECO:0000256" key="5">
    <source>
        <dbReference type="ARBA" id="ARBA00022741"/>
    </source>
</evidence>
<evidence type="ECO:0000256" key="1">
    <source>
        <dbReference type="ARBA" id="ARBA00000085"/>
    </source>
</evidence>
<keyword evidence="5" id="KW-0547">Nucleotide-binding</keyword>
<dbReference type="PROSITE" id="PS50005">
    <property type="entry name" value="TPR"/>
    <property type="match status" value="2"/>
</dbReference>
<proteinExistence type="predicted"/>
<feature type="repeat" description="TPR" evidence="8">
    <location>
        <begin position="162"/>
        <end position="195"/>
    </location>
</feature>
<name>A0ABZ0IUY9_9BACT</name>
<dbReference type="Proteomes" id="UP001302349">
    <property type="component" value="Chromosome"/>
</dbReference>
<comment type="catalytic activity">
    <reaction evidence="1">
        <text>ATP + protein L-histidine = ADP + protein N-phospho-L-histidine.</text>
        <dbReference type="EC" id="2.7.13.3"/>
    </reaction>
</comment>
<keyword evidence="4" id="KW-0808">Transferase</keyword>
<dbReference type="InterPro" id="IPR011990">
    <property type="entry name" value="TPR-like_helical_dom_sf"/>
</dbReference>
<dbReference type="InterPro" id="IPR006597">
    <property type="entry name" value="Sel1-like"/>
</dbReference>
<dbReference type="PROSITE" id="PS50293">
    <property type="entry name" value="TPR_REGION"/>
    <property type="match status" value="1"/>
</dbReference>
<keyword evidence="7" id="KW-0067">ATP-binding</keyword>
<protein>
    <recommendedName>
        <fullName evidence="2">histidine kinase</fullName>
        <ecNumber evidence="2">2.7.13.3</ecNumber>
    </recommendedName>
</protein>
<dbReference type="InterPro" id="IPR019734">
    <property type="entry name" value="TPR_rpt"/>
</dbReference>
<dbReference type="Pfam" id="PF13424">
    <property type="entry name" value="TPR_12"/>
    <property type="match status" value="1"/>
</dbReference>
<keyword evidence="12" id="KW-1185">Reference proteome</keyword>
<evidence type="ECO:0000256" key="7">
    <source>
        <dbReference type="ARBA" id="ARBA00022840"/>
    </source>
</evidence>
<dbReference type="PANTHER" id="PTHR41523:SF8">
    <property type="entry name" value="ETHYLENE RESPONSE SENSOR PROTEIN"/>
    <property type="match status" value="1"/>
</dbReference>
<evidence type="ECO:0000256" key="4">
    <source>
        <dbReference type="ARBA" id="ARBA00022679"/>
    </source>
</evidence>
<dbReference type="RefSeq" id="WP_317490125.1">
    <property type="nucleotide sequence ID" value="NZ_CP136051.1"/>
</dbReference>
<dbReference type="Gene3D" id="3.30.565.10">
    <property type="entry name" value="Histidine kinase-like ATPase, C-terminal domain"/>
    <property type="match status" value="1"/>
</dbReference>
<dbReference type="EC" id="2.7.13.3" evidence="2"/>
<keyword evidence="9" id="KW-1133">Transmembrane helix</keyword>
<sequence length="648" mass="72421">MKRGLAVLFMLIHWAIPESVAQESLLDSLAASLKMATSNSDKIRLLNALAYELCYVNADSAIRLSEASLQLAVKENEPKGKADALNNLGIANHIRGNFPVALNQYSSSLLLRREQNDSAGVAGLLNNMASIYAVQGNYPEALENYQQSLELKLKLGNEKGAANSLNNIGNIYYYQKNYDLSLQYYERALEIENKMGNTMGQGRSLGNVGLVYLETGKLNEALQNYLRAYQKMDSLKLECQKMYPANGLGQTYYQLGKLEAAHKFLDEAYTEAVACNDPVILSSSLETLGKISVANKQYTLAERRLKESYDVAEANDLKVQVKDASKSLYEFYKSRGNIDQALSFLEINKSVTDNLLNEDLTEQLTRMEVNYQFKDEKDSLQFAREKELLSYNSEIKRRELVQMSTFFGLGLAFVLLFVIYRFYRVKQKANEQLSVKNEIISRTLQEKEMVLKEIHHRVKNNLQIVSSLLNIQSKMVKDEAAKQAIRDSQSRVHSMSLVHQNLYSSGEVGEVSANEYLEQLILSVCRSFDPEGNRQLNLQLEPVALPPDMAMNLGLISNEIITNAFKHAFPAPDKKGSAISVSLVAAAEHISLSISDNGVGLENPQQSFGMQLIEALVRSIKGTLSVDSTNGTCFTIKLSQPYGQTVYS</sequence>
<dbReference type="Pfam" id="PF07568">
    <property type="entry name" value="HisKA_2"/>
    <property type="match status" value="1"/>
</dbReference>
<keyword evidence="9" id="KW-0812">Transmembrane</keyword>
<dbReference type="InterPro" id="IPR011495">
    <property type="entry name" value="Sig_transdc_His_kin_sub2_dim/P"/>
</dbReference>
<keyword evidence="9" id="KW-0472">Membrane</keyword>
<dbReference type="PANTHER" id="PTHR41523">
    <property type="entry name" value="TWO-COMPONENT SYSTEM SENSOR PROTEIN"/>
    <property type="match status" value="1"/>
</dbReference>
<evidence type="ECO:0000256" key="6">
    <source>
        <dbReference type="ARBA" id="ARBA00022777"/>
    </source>
</evidence>
<organism evidence="11 12">
    <name type="scientific">Imperialibacter roseus</name>
    <dbReference type="NCBI Taxonomy" id="1324217"/>
    <lineage>
        <taxon>Bacteria</taxon>
        <taxon>Pseudomonadati</taxon>
        <taxon>Bacteroidota</taxon>
        <taxon>Cytophagia</taxon>
        <taxon>Cytophagales</taxon>
        <taxon>Flammeovirgaceae</taxon>
        <taxon>Imperialibacter</taxon>
    </lineage>
</organism>
<evidence type="ECO:0000256" key="2">
    <source>
        <dbReference type="ARBA" id="ARBA00012438"/>
    </source>
</evidence>
<evidence type="ECO:0000313" key="11">
    <source>
        <dbReference type="EMBL" id="WOK07447.1"/>
    </source>
</evidence>
<keyword evidence="6" id="KW-0418">Kinase</keyword>